<dbReference type="InterPro" id="IPR002656">
    <property type="entry name" value="Acyl_transf_3_dom"/>
</dbReference>
<proteinExistence type="inferred from homology"/>
<evidence type="ECO:0000313" key="10">
    <source>
        <dbReference type="Proteomes" id="UP001494672"/>
    </source>
</evidence>
<dbReference type="Pfam" id="PF01757">
    <property type="entry name" value="Acyl_transf_3"/>
    <property type="match status" value="1"/>
</dbReference>
<evidence type="ECO:0000259" key="8">
    <source>
        <dbReference type="Pfam" id="PF01757"/>
    </source>
</evidence>
<feature type="transmembrane region" description="Helical" evidence="7">
    <location>
        <begin position="290"/>
        <end position="308"/>
    </location>
</feature>
<sequence>MNLVAKKRLDIELMRIIAAFFVLYNHTGANGFSKFLSYDPHTFHYWLYLFLSISCKVSVPLFLVIAGALMLGREPEPVKYLWRHRVLHIFSILLVWSVFYYLLEVGEGNEKFNIFHFFTKLYSNGWNFSYWYLYAYLSMLIVLPLLQRFAQGLSDNDYKYALVLYIAFCMLVPCLQYRVFQDRHPLNVNVSIEWLATNIVVFPLAGYFLNCRLKNFWTKKRLLVLWGINIVAILISCYMTYYRARITGICNEKDSQMFFGTFVLVNCVAIFATCQYLNSNTNILFRLKKPIVSVGGCTFGIYLIHVYFKNYTDTFKNLMSFLQDKLHSTPVLASLIYCVVLFMCGYVVTLIMKKIPLLRKIVS</sequence>
<keyword evidence="3" id="KW-1003">Cell membrane</keyword>
<keyword evidence="9" id="KW-0012">Acyltransferase</keyword>
<feature type="transmembrane region" description="Helical" evidence="7">
    <location>
        <begin position="222"/>
        <end position="244"/>
    </location>
</feature>
<feature type="transmembrane region" description="Helical" evidence="7">
    <location>
        <begin position="328"/>
        <end position="351"/>
    </location>
</feature>
<feature type="domain" description="Acyltransferase 3" evidence="8">
    <location>
        <begin position="10"/>
        <end position="348"/>
    </location>
</feature>
<gene>
    <name evidence="9" type="ORF">AAAU18_11730</name>
</gene>
<reference evidence="9 10" key="1">
    <citation type="submission" date="2024-04" db="EMBL/GenBank/DDBJ databases">
        <title>Human intestinal bacterial collection.</title>
        <authorList>
            <person name="Pauvert C."/>
            <person name="Hitch T.C.A."/>
            <person name="Clavel T."/>
        </authorList>
    </citation>
    <scope>NUCLEOTIDE SEQUENCE [LARGE SCALE GENOMIC DNA]</scope>
    <source>
        <strain evidence="9 10">CLA-AA-H181</strain>
    </source>
</reference>
<accession>A0ABV1IC93</accession>
<dbReference type="Proteomes" id="UP001494672">
    <property type="component" value="Unassembled WGS sequence"/>
</dbReference>
<organism evidence="9 10">
    <name type="scientific">Coprococcus aceti</name>
    <dbReference type="NCBI Taxonomy" id="2981786"/>
    <lineage>
        <taxon>Bacteria</taxon>
        <taxon>Bacillati</taxon>
        <taxon>Bacillota</taxon>
        <taxon>Clostridia</taxon>
        <taxon>Lachnospirales</taxon>
        <taxon>Lachnospiraceae</taxon>
        <taxon>Coprococcus</taxon>
    </lineage>
</organism>
<evidence type="ECO:0000256" key="7">
    <source>
        <dbReference type="SAM" id="Phobius"/>
    </source>
</evidence>
<feature type="transmembrane region" description="Helical" evidence="7">
    <location>
        <begin position="84"/>
        <end position="103"/>
    </location>
</feature>
<protein>
    <submittedName>
        <fullName evidence="9">Acyltransferase family protein</fullName>
    </submittedName>
</protein>
<feature type="transmembrane region" description="Helical" evidence="7">
    <location>
        <begin position="45"/>
        <end position="72"/>
    </location>
</feature>
<keyword evidence="9" id="KW-0808">Transferase</keyword>
<evidence type="ECO:0000256" key="5">
    <source>
        <dbReference type="ARBA" id="ARBA00022989"/>
    </source>
</evidence>
<feature type="transmembrane region" description="Helical" evidence="7">
    <location>
        <begin position="12"/>
        <end position="33"/>
    </location>
</feature>
<keyword evidence="6 7" id="KW-0472">Membrane</keyword>
<evidence type="ECO:0000256" key="4">
    <source>
        <dbReference type="ARBA" id="ARBA00022692"/>
    </source>
</evidence>
<keyword evidence="5 7" id="KW-1133">Transmembrane helix</keyword>
<name>A0ABV1IC93_9FIRM</name>
<dbReference type="PANTHER" id="PTHR40074:SF2">
    <property type="entry name" value="O-ACETYLTRANSFERASE WECH"/>
    <property type="match status" value="1"/>
</dbReference>
<feature type="transmembrane region" description="Helical" evidence="7">
    <location>
        <begin position="128"/>
        <end position="146"/>
    </location>
</feature>
<evidence type="ECO:0000256" key="3">
    <source>
        <dbReference type="ARBA" id="ARBA00022475"/>
    </source>
</evidence>
<evidence type="ECO:0000256" key="6">
    <source>
        <dbReference type="ARBA" id="ARBA00023136"/>
    </source>
</evidence>
<keyword evidence="10" id="KW-1185">Reference proteome</keyword>
<evidence type="ECO:0000256" key="1">
    <source>
        <dbReference type="ARBA" id="ARBA00004651"/>
    </source>
</evidence>
<comment type="similarity">
    <text evidence="2">Belongs to the acyltransferase 3 family.</text>
</comment>
<feature type="transmembrane region" description="Helical" evidence="7">
    <location>
        <begin position="158"/>
        <end position="180"/>
    </location>
</feature>
<evidence type="ECO:0000256" key="2">
    <source>
        <dbReference type="ARBA" id="ARBA00007400"/>
    </source>
</evidence>
<keyword evidence="4 7" id="KW-0812">Transmembrane</keyword>
<dbReference type="GO" id="GO:0016746">
    <property type="term" value="F:acyltransferase activity"/>
    <property type="evidence" value="ECO:0007669"/>
    <property type="project" value="UniProtKB-KW"/>
</dbReference>
<evidence type="ECO:0000313" key="9">
    <source>
        <dbReference type="EMBL" id="MEQ2593581.1"/>
    </source>
</evidence>
<dbReference type="PANTHER" id="PTHR40074">
    <property type="entry name" value="O-ACETYLTRANSFERASE WECH"/>
    <property type="match status" value="1"/>
</dbReference>
<comment type="subcellular location">
    <subcellularLocation>
        <location evidence="1">Cell membrane</location>
        <topology evidence="1">Multi-pass membrane protein</topology>
    </subcellularLocation>
</comment>
<feature type="transmembrane region" description="Helical" evidence="7">
    <location>
        <begin position="192"/>
        <end position="210"/>
    </location>
</feature>
<comment type="caution">
    <text evidence="9">The sequence shown here is derived from an EMBL/GenBank/DDBJ whole genome shotgun (WGS) entry which is preliminary data.</text>
</comment>
<feature type="transmembrane region" description="Helical" evidence="7">
    <location>
        <begin position="256"/>
        <end position="278"/>
    </location>
</feature>
<dbReference type="EMBL" id="JBBNGJ010000009">
    <property type="protein sequence ID" value="MEQ2593581.1"/>
    <property type="molecule type" value="Genomic_DNA"/>
</dbReference>